<proteinExistence type="predicted"/>
<feature type="non-terminal residue" evidence="2">
    <location>
        <position position="1"/>
    </location>
</feature>
<dbReference type="EMBL" id="HACG01050060">
    <property type="protein sequence ID" value="CEK96925.1"/>
    <property type="molecule type" value="Transcribed_RNA"/>
</dbReference>
<feature type="non-terminal residue" evidence="2">
    <location>
        <position position="84"/>
    </location>
</feature>
<protein>
    <submittedName>
        <fullName evidence="2">Uncharacterized protein</fullName>
    </submittedName>
</protein>
<organism evidence="2">
    <name type="scientific">Arion vulgaris</name>
    <dbReference type="NCBI Taxonomy" id="1028688"/>
    <lineage>
        <taxon>Eukaryota</taxon>
        <taxon>Metazoa</taxon>
        <taxon>Spiralia</taxon>
        <taxon>Lophotrochozoa</taxon>
        <taxon>Mollusca</taxon>
        <taxon>Gastropoda</taxon>
        <taxon>Heterobranchia</taxon>
        <taxon>Euthyneura</taxon>
        <taxon>Panpulmonata</taxon>
        <taxon>Eupulmonata</taxon>
        <taxon>Stylommatophora</taxon>
        <taxon>Helicina</taxon>
        <taxon>Arionoidea</taxon>
        <taxon>Arionidae</taxon>
        <taxon>Arion</taxon>
    </lineage>
</organism>
<name>A0A0B7BXM1_9EUPU</name>
<gene>
    <name evidence="2" type="primary">ORF214019</name>
</gene>
<dbReference type="AlphaFoldDB" id="A0A0B7BXM1"/>
<reference evidence="2" key="1">
    <citation type="submission" date="2014-12" db="EMBL/GenBank/DDBJ databases">
        <title>Insight into the proteome of Arion vulgaris.</title>
        <authorList>
            <person name="Aradska J."/>
            <person name="Bulat T."/>
            <person name="Smidak R."/>
            <person name="Sarate P."/>
            <person name="Gangsoo J."/>
            <person name="Sialana F."/>
            <person name="Bilban M."/>
            <person name="Lubec G."/>
        </authorList>
    </citation>
    <scope>NUCLEOTIDE SEQUENCE</scope>
    <source>
        <tissue evidence="2">Skin</tissue>
    </source>
</reference>
<feature type="compositionally biased region" description="Basic and acidic residues" evidence="1">
    <location>
        <begin position="10"/>
        <end position="22"/>
    </location>
</feature>
<feature type="compositionally biased region" description="Polar residues" evidence="1">
    <location>
        <begin position="23"/>
        <end position="40"/>
    </location>
</feature>
<evidence type="ECO:0000256" key="1">
    <source>
        <dbReference type="SAM" id="MobiDB-lite"/>
    </source>
</evidence>
<evidence type="ECO:0000313" key="2">
    <source>
        <dbReference type="EMBL" id="CEK96925.1"/>
    </source>
</evidence>
<sequence>RPTNKGNSSKTDRSRSALDRVTVESTTRGRGTSKSNNVNDITWDEVEAGSTQDAFRFVPPQGRMAGINHDIIPLDSTPYFCFNS</sequence>
<feature type="region of interest" description="Disordered" evidence="1">
    <location>
        <begin position="1"/>
        <end position="43"/>
    </location>
</feature>
<accession>A0A0B7BXM1</accession>